<evidence type="ECO:0000313" key="3">
    <source>
        <dbReference type="EMBL" id="ADB31043.1"/>
    </source>
</evidence>
<organism evidence="3 4">
    <name type="scientific">Kribbella flavida (strain DSM 17836 / JCM 10339 / NBRC 14399)</name>
    <dbReference type="NCBI Taxonomy" id="479435"/>
    <lineage>
        <taxon>Bacteria</taxon>
        <taxon>Bacillati</taxon>
        <taxon>Actinomycetota</taxon>
        <taxon>Actinomycetes</taxon>
        <taxon>Propionibacteriales</taxon>
        <taxon>Kribbellaceae</taxon>
        <taxon>Kribbella</taxon>
    </lineage>
</organism>
<evidence type="ECO:0000256" key="1">
    <source>
        <dbReference type="ARBA" id="ARBA00023125"/>
    </source>
</evidence>
<dbReference type="OrthoDB" id="5242095at2"/>
<dbReference type="RefSeq" id="WP_012919599.1">
    <property type="nucleotide sequence ID" value="NC_013729.1"/>
</dbReference>
<dbReference type="SMART" id="SM00422">
    <property type="entry name" value="HTH_MERR"/>
    <property type="match status" value="1"/>
</dbReference>
<dbReference type="PRINTS" id="PR00040">
    <property type="entry name" value="HTHMERR"/>
</dbReference>
<accession>D2PQR0</accession>
<dbReference type="InterPro" id="IPR000551">
    <property type="entry name" value="MerR-type_HTH_dom"/>
</dbReference>
<dbReference type="Gene3D" id="1.10.1660.10">
    <property type="match status" value="1"/>
</dbReference>
<dbReference type="AlphaFoldDB" id="D2PQR0"/>
<feature type="domain" description="HTH merR-type" evidence="2">
    <location>
        <begin position="1"/>
        <end position="70"/>
    </location>
</feature>
<reference evidence="4" key="1">
    <citation type="submission" date="2009-09" db="EMBL/GenBank/DDBJ databases">
        <title>The complete genome of Kribbella flavida DSM 17836.</title>
        <authorList>
            <consortium name="US DOE Joint Genome Institute (JGI-PGF)"/>
            <person name="Lucas S."/>
            <person name="Copeland A."/>
            <person name="Lapidus A."/>
            <person name="Glavina del Rio T."/>
            <person name="Dalin E."/>
            <person name="Tice H."/>
            <person name="Bruce D."/>
            <person name="Goodwin L."/>
            <person name="Pitluck S."/>
            <person name="Kyrpides N."/>
            <person name="Mavromatis K."/>
            <person name="Ivanova N."/>
            <person name="Saunders E."/>
            <person name="Brettin T."/>
            <person name="Detter J.C."/>
            <person name="Han C."/>
            <person name="Larimer F."/>
            <person name="Land M."/>
            <person name="Hauser L."/>
            <person name="Markowitz V."/>
            <person name="Cheng J.-F."/>
            <person name="Hugenholtz P."/>
            <person name="Woyke T."/>
            <person name="Wu D."/>
            <person name="Pukall R."/>
            <person name="Klenk H.-P."/>
            <person name="Eisen J.A."/>
        </authorList>
    </citation>
    <scope>NUCLEOTIDE SEQUENCE [LARGE SCALE GENOMIC DNA]</scope>
    <source>
        <strain evidence="4">DSM 17836 / JCM 10339 / NBRC 14399</strain>
    </source>
</reference>
<evidence type="ECO:0000313" key="4">
    <source>
        <dbReference type="Proteomes" id="UP000007967"/>
    </source>
</evidence>
<reference evidence="3 4" key="2">
    <citation type="journal article" date="2010" name="Stand. Genomic Sci.">
        <title>Complete genome sequence of Kribbella flavida type strain (IFO 14399).</title>
        <authorList>
            <person name="Pukall R."/>
            <person name="Lapidus A."/>
            <person name="Glavina Del Rio T."/>
            <person name="Copeland A."/>
            <person name="Tice H."/>
            <person name="Cheng J.-F."/>
            <person name="Lucas S."/>
            <person name="Chen F."/>
            <person name="Nolan M."/>
            <person name="LaButti K."/>
            <person name="Pati A."/>
            <person name="Ivanova N."/>
            <person name="Mavrommatis K."/>
            <person name="Mikhailova N."/>
            <person name="Pitluck S."/>
            <person name="Bruce D."/>
            <person name="Goodwin L."/>
            <person name="Land M."/>
            <person name="Hauser L."/>
            <person name="Chang Y.-J."/>
            <person name="Jeffries C.D."/>
            <person name="Chen A."/>
            <person name="Palaniappan K."/>
            <person name="Chain P."/>
            <person name="Rohde M."/>
            <person name="Goeker M."/>
            <person name="Bristow J."/>
            <person name="Eisen J.A."/>
            <person name="Markowitz V."/>
            <person name="Hugenholtz P."/>
            <person name="Kyrpides N.C."/>
            <person name="Klenk H.-P."/>
            <person name="Brettin T."/>
        </authorList>
    </citation>
    <scope>NUCLEOTIDE SEQUENCE [LARGE SCALE GENOMIC DNA]</scope>
    <source>
        <strain evidence="4">DSM 17836 / JCM 10339 / NBRC 14399</strain>
    </source>
</reference>
<proteinExistence type="predicted"/>
<dbReference type="PANTHER" id="PTHR30204">
    <property type="entry name" value="REDOX-CYCLING DRUG-SENSING TRANSCRIPTIONAL ACTIVATOR SOXR"/>
    <property type="match status" value="1"/>
</dbReference>
<dbReference type="SUPFAM" id="SSF46955">
    <property type="entry name" value="Putative DNA-binding domain"/>
    <property type="match status" value="1"/>
</dbReference>
<dbReference type="EMBL" id="CP001736">
    <property type="protein sequence ID" value="ADB31043.1"/>
    <property type="molecule type" value="Genomic_DNA"/>
</dbReference>
<dbReference type="eggNOG" id="COG0789">
    <property type="taxonomic scope" value="Bacteria"/>
</dbReference>
<dbReference type="KEGG" id="kfl:Kfla_1949"/>
<keyword evidence="4" id="KW-1185">Reference proteome</keyword>
<dbReference type="Pfam" id="PF13411">
    <property type="entry name" value="MerR_1"/>
    <property type="match status" value="1"/>
</dbReference>
<dbReference type="InterPro" id="IPR009061">
    <property type="entry name" value="DNA-bd_dom_put_sf"/>
</dbReference>
<dbReference type="GO" id="GO:0003677">
    <property type="term" value="F:DNA binding"/>
    <property type="evidence" value="ECO:0007669"/>
    <property type="project" value="UniProtKB-KW"/>
</dbReference>
<name>D2PQR0_KRIFD</name>
<dbReference type="GO" id="GO:0003700">
    <property type="term" value="F:DNA-binding transcription factor activity"/>
    <property type="evidence" value="ECO:0007669"/>
    <property type="project" value="InterPro"/>
</dbReference>
<dbReference type="PANTHER" id="PTHR30204:SF98">
    <property type="entry name" value="HTH-TYPE TRANSCRIPTIONAL REGULATOR ADHR"/>
    <property type="match status" value="1"/>
</dbReference>
<dbReference type="STRING" id="479435.Kfla_1949"/>
<dbReference type="HOGENOM" id="CLU_102175_0_0_11"/>
<protein>
    <submittedName>
        <fullName evidence="3">Transcriptional regulator, MerR family</fullName>
    </submittedName>
</protein>
<keyword evidence="1" id="KW-0238">DNA-binding</keyword>
<gene>
    <name evidence="3" type="ordered locus">Kfla_1949</name>
</gene>
<evidence type="ECO:0000259" key="2">
    <source>
        <dbReference type="PROSITE" id="PS50937"/>
    </source>
</evidence>
<dbReference type="InterPro" id="IPR047057">
    <property type="entry name" value="MerR_fam"/>
</dbReference>
<dbReference type="PROSITE" id="PS50937">
    <property type="entry name" value="HTH_MERR_2"/>
    <property type="match status" value="1"/>
</dbReference>
<dbReference type="Proteomes" id="UP000007967">
    <property type="component" value="Chromosome"/>
</dbReference>
<sequence length="210" mass="23013">MRMAELSERSGVAIPTIRFYLREGLLAPGRATSPNQAEYHSEHVRSLKLIRTLVEVGGLSLTRVREVLEFIRAKDSELYPVLGGVQYALMEPPAGIDDEAGRAARDQVDRLVADRGWQVRPDNPARVALAHALASLNRLGQDDVAAKLDLYADAAETLARREVPDLLGRDSVEAMAEGVIAYDVLGDALVSALRRLAQESVVTVHLRRTP</sequence>